<gene>
    <name evidence="2" type="ORF">ACFOKF_12055</name>
</gene>
<dbReference type="RefSeq" id="WP_380795903.1">
    <property type="nucleotide sequence ID" value="NZ_JBHRVU010000004.1"/>
</dbReference>
<sequence>MTRYLLLGAALVSATAGCAASPVIQRQQTECPGDAKLANLIAASEIILIGKMDVAKQRLMDEARKPSPDYVDIPIQVESVVKGGEMVSATVRFYPQDAIYKPSNANMIAMADKPAILFLTRVDEGPVGLYFAGNTPNALMSATETTTAAVRIETARQAQIASSWRADTTLPRFAEVRALISRLGRVGGNEQQSVFNQLEALGKEAVPAIIAQMDDRRPLRTQAISLVNHAPDAFEGMRHYGPEQVVDGLDAILNQITGESFGSIVNGGSDREREAAIAGWRVYATDLRCPGSR</sequence>
<feature type="signal peptide" evidence="1">
    <location>
        <begin position="1"/>
        <end position="19"/>
    </location>
</feature>
<dbReference type="Proteomes" id="UP001595681">
    <property type="component" value="Unassembled WGS sequence"/>
</dbReference>
<evidence type="ECO:0000313" key="3">
    <source>
        <dbReference type="Proteomes" id="UP001595681"/>
    </source>
</evidence>
<evidence type="ECO:0000313" key="2">
    <source>
        <dbReference type="EMBL" id="MFC3441901.1"/>
    </source>
</evidence>
<evidence type="ECO:0000256" key="1">
    <source>
        <dbReference type="SAM" id="SignalP"/>
    </source>
</evidence>
<dbReference type="EMBL" id="JBHRVU010000004">
    <property type="protein sequence ID" value="MFC3441901.1"/>
    <property type="molecule type" value="Genomic_DNA"/>
</dbReference>
<proteinExistence type="predicted"/>
<accession>A0ABV7NFW1</accession>
<feature type="chain" id="PRO_5047224361" evidence="1">
    <location>
        <begin position="20"/>
        <end position="293"/>
    </location>
</feature>
<organism evidence="2 3">
    <name type="scientific">Sphingobium rhizovicinum</name>
    <dbReference type="NCBI Taxonomy" id="432308"/>
    <lineage>
        <taxon>Bacteria</taxon>
        <taxon>Pseudomonadati</taxon>
        <taxon>Pseudomonadota</taxon>
        <taxon>Alphaproteobacteria</taxon>
        <taxon>Sphingomonadales</taxon>
        <taxon>Sphingomonadaceae</taxon>
        <taxon>Sphingobium</taxon>
    </lineage>
</organism>
<protein>
    <submittedName>
        <fullName evidence="2">Uncharacterized protein</fullName>
    </submittedName>
</protein>
<reference evidence="3" key="1">
    <citation type="journal article" date="2019" name="Int. J. Syst. Evol. Microbiol.">
        <title>The Global Catalogue of Microorganisms (GCM) 10K type strain sequencing project: providing services to taxonomists for standard genome sequencing and annotation.</title>
        <authorList>
            <consortium name="The Broad Institute Genomics Platform"/>
            <consortium name="The Broad Institute Genome Sequencing Center for Infectious Disease"/>
            <person name="Wu L."/>
            <person name="Ma J."/>
        </authorList>
    </citation>
    <scope>NUCLEOTIDE SEQUENCE [LARGE SCALE GENOMIC DNA]</scope>
    <source>
        <strain evidence="3">CCM 7491</strain>
    </source>
</reference>
<keyword evidence="1" id="KW-0732">Signal</keyword>
<comment type="caution">
    <text evidence="2">The sequence shown here is derived from an EMBL/GenBank/DDBJ whole genome shotgun (WGS) entry which is preliminary data.</text>
</comment>
<name>A0ABV7NFW1_9SPHN</name>
<dbReference type="PROSITE" id="PS51257">
    <property type="entry name" value="PROKAR_LIPOPROTEIN"/>
    <property type="match status" value="1"/>
</dbReference>
<keyword evidence="3" id="KW-1185">Reference proteome</keyword>